<keyword evidence="9" id="KW-0009">Actin-binding</keyword>
<dbReference type="RefSeq" id="XP_012683999.1">
    <property type="nucleotide sequence ID" value="XM_012828545.3"/>
</dbReference>
<dbReference type="Gene3D" id="1.10.246.10">
    <property type="match status" value="4"/>
</dbReference>
<evidence type="ECO:0000256" key="8">
    <source>
        <dbReference type="ARBA" id="ARBA00023157"/>
    </source>
</evidence>
<feature type="domain" description="Albumin" evidence="14">
    <location>
        <begin position="16"/>
        <end position="209"/>
    </location>
</feature>
<evidence type="ECO:0000256" key="11">
    <source>
        <dbReference type="ARBA" id="ARBA00032443"/>
    </source>
</evidence>
<evidence type="ECO:0000256" key="7">
    <source>
        <dbReference type="ARBA" id="ARBA00022897"/>
    </source>
</evidence>
<keyword evidence="7" id="KW-0848">Vitamin D</keyword>
<name>A0A6P3VZH3_CLUHA</name>
<comment type="function">
    <text evidence="1">Involved in vitamin D transport and storage, scavenging of extracellular G-actin, enhancement of the chemotactic activity of C5 alpha for neutrophils in inflammation and macrophage activation.</text>
</comment>
<comment type="subcellular location">
    <subcellularLocation>
        <location evidence="2">Secreted</location>
    </subcellularLocation>
</comment>
<keyword evidence="5" id="KW-0964">Secreted</keyword>
<keyword evidence="4" id="KW-0813">Transport</keyword>
<protein>
    <recommendedName>
        <fullName evidence="3">Vitamin D-binding protein</fullName>
    </recommendedName>
    <alternativeName>
        <fullName evidence="10">Gc-globulin</fullName>
    </alternativeName>
    <alternativeName>
        <fullName evidence="11">Group-specific component</fullName>
    </alternativeName>
</protein>
<evidence type="ECO:0000259" key="14">
    <source>
        <dbReference type="PROSITE" id="PS51438"/>
    </source>
</evidence>
<dbReference type="InterPro" id="IPR014760">
    <property type="entry name" value="Serum_albumin_N"/>
</dbReference>
<dbReference type="PROSITE" id="PS51438">
    <property type="entry name" value="ALBUMIN_2"/>
    <property type="match status" value="2"/>
</dbReference>
<dbReference type="InterPro" id="IPR020858">
    <property type="entry name" value="Serum_albumin-like"/>
</dbReference>
<accession>A0A6P3VZH3</accession>
<comment type="subunit">
    <text evidence="12">Associates with membrane-bound immunoglobulin on the surface of B-lymphocytes and with IgG Fc receptor on the membranes of T-lymphocytes. Interacts with LRP2; the interaction is required for renal uptake of GC in complex with 25-hydroxyvitamin D3.</text>
</comment>
<evidence type="ECO:0000256" key="5">
    <source>
        <dbReference type="ARBA" id="ARBA00022525"/>
    </source>
</evidence>
<sequence length="470" mass="52684">MKILCCILISISIVWADDNGLRYEKEKVCEQLHGMGQQKFKGLFIALYSQKFPNSTLAEVTCLADEMLKLGERCCVEGASADCYDKGATEISDKSCQADSPFPKHPGISKCCAKKDVHERKMCLATLHYSAEELPSLLDPTNEEMCEQYTQDPTGYSFGYVYELSRRHRSVPTGLVLNATGSQLRMLAKCCKPSPSTECFFTERFQERQFNIFLRFTSNVCHNNINLKSYKTGLTAYFGSLLKIPFEKAQSMAKDFQDGLSKCCLQPNQECIVQEFTGFQKVLCNESSLAIMSEEFQKCCGKAPLDTLMCVDNLKRQPQTLPNIQPLSPSLCEPASQQEIQRYLFQIGARQLLTSVPVIATALGHVKDKVMACCSDTNIQTCMNQKDEDVKKVIKLLSKTDEICSQYFRLDFLAFKVLVEQQVQADGEQAPAKAEALVELGSVCCFQQSPALRCQTLMEKLISYEKEGAV</sequence>
<dbReference type="InterPro" id="IPR000213">
    <property type="entry name" value="VitD-bd"/>
</dbReference>
<dbReference type="PANTHER" id="PTHR11385:SF11">
    <property type="entry name" value="VITAMIN D-BINDING PROTEIN"/>
    <property type="match status" value="1"/>
</dbReference>
<dbReference type="GO" id="GO:0005499">
    <property type="term" value="F:vitamin D binding"/>
    <property type="evidence" value="ECO:0007669"/>
    <property type="project" value="UniProtKB-KW"/>
</dbReference>
<dbReference type="SUPFAM" id="SSF48552">
    <property type="entry name" value="Serum albumin-like"/>
    <property type="match status" value="2"/>
</dbReference>
<keyword evidence="13" id="KW-0732">Signal</keyword>
<dbReference type="CTD" id="2638"/>
<evidence type="ECO:0000256" key="4">
    <source>
        <dbReference type="ARBA" id="ARBA00022448"/>
    </source>
</evidence>
<dbReference type="Pfam" id="PF00273">
    <property type="entry name" value="Serum_albumin"/>
    <property type="match status" value="2"/>
</dbReference>
<evidence type="ECO:0000256" key="10">
    <source>
        <dbReference type="ARBA" id="ARBA00029834"/>
    </source>
</evidence>
<evidence type="ECO:0000256" key="9">
    <source>
        <dbReference type="ARBA" id="ARBA00023203"/>
    </source>
</evidence>
<keyword evidence="6" id="KW-0677">Repeat</keyword>
<evidence type="ECO:0000256" key="2">
    <source>
        <dbReference type="ARBA" id="ARBA00004613"/>
    </source>
</evidence>
<evidence type="ECO:0000313" key="15">
    <source>
        <dbReference type="Proteomes" id="UP000515152"/>
    </source>
</evidence>
<keyword evidence="15" id="KW-1185">Reference proteome</keyword>
<feature type="domain" description="Albumin" evidence="14">
    <location>
        <begin position="210"/>
        <end position="392"/>
    </location>
</feature>
<reference evidence="16" key="1">
    <citation type="submission" date="2025-08" db="UniProtKB">
        <authorList>
            <consortium name="RefSeq"/>
        </authorList>
    </citation>
    <scope>IDENTIFICATION</scope>
</reference>
<dbReference type="GO" id="GO:0005737">
    <property type="term" value="C:cytoplasm"/>
    <property type="evidence" value="ECO:0007669"/>
    <property type="project" value="TreeGrafter"/>
</dbReference>
<keyword evidence="8" id="KW-1015">Disulfide bond</keyword>
<dbReference type="KEGG" id="char:105901149"/>
<dbReference type="InterPro" id="IPR000264">
    <property type="entry name" value="ALB/AFP/VDB"/>
</dbReference>
<dbReference type="GO" id="GO:0090482">
    <property type="term" value="F:vitamin transmembrane transporter activity"/>
    <property type="evidence" value="ECO:0007669"/>
    <property type="project" value="InterPro"/>
</dbReference>
<dbReference type="GeneID" id="105901149"/>
<evidence type="ECO:0000256" key="12">
    <source>
        <dbReference type="ARBA" id="ARBA00046813"/>
    </source>
</evidence>
<feature type="signal peptide" evidence="13">
    <location>
        <begin position="1"/>
        <end position="16"/>
    </location>
</feature>
<evidence type="ECO:0000256" key="6">
    <source>
        <dbReference type="ARBA" id="ARBA00022737"/>
    </source>
</evidence>
<evidence type="ECO:0000313" key="16">
    <source>
        <dbReference type="RefSeq" id="XP_012683999.1"/>
    </source>
</evidence>
<dbReference type="OrthoDB" id="9874779at2759"/>
<proteinExistence type="predicted"/>
<dbReference type="PRINTS" id="PR00802">
    <property type="entry name" value="SERUMALBUMIN"/>
</dbReference>
<gene>
    <name evidence="16" type="primary">gc</name>
</gene>
<dbReference type="AlphaFoldDB" id="A0A6P3VZH3"/>
<evidence type="ECO:0000256" key="1">
    <source>
        <dbReference type="ARBA" id="ARBA00002354"/>
    </source>
</evidence>
<dbReference type="GO" id="GO:0072562">
    <property type="term" value="C:blood microparticle"/>
    <property type="evidence" value="ECO:0007669"/>
    <property type="project" value="TreeGrafter"/>
</dbReference>
<dbReference type="PANTHER" id="PTHR11385">
    <property type="entry name" value="SERUM ALBUMIN-RELATED"/>
    <property type="match status" value="1"/>
</dbReference>
<dbReference type="Proteomes" id="UP000515152">
    <property type="component" value="Chromosome 7"/>
</dbReference>
<organism evidence="15 16">
    <name type="scientific">Clupea harengus</name>
    <name type="common">Atlantic herring</name>
    <dbReference type="NCBI Taxonomy" id="7950"/>
    <lineage>
        <taxon>Eukaryota</taxon>
        <taxon>Metazoa</taxon>
        <taxon>Chordata</taxon>
        <taxon>Craniata</taxon>
        <taxon>Vertebrata</taxon>
        <taxon>Euteleostomi</taxon>
        <taxon>Actinopterygii</taxon>
        <taxon>Neopterygii</taxon>
        <taxon>Teleostei</taxon>
        <taxon>Clupei</taxon>
        <taxon>Clupeiformes</taxon>
        <taxon>Clupeoidei</taxon>
        <taxon>Clupeidae</taxon>
        <taxon>Clupea</taxon>
    </lineage>
</organism>
<evidence type="ECO:0000256" key="13">
    <source>
        <dbReference type="SAM" id="SignalP"/>
    </source>
</evidence>
<feature type="chain" id="PRO_5028192591" description="Vitamin D-binding protein" evidence="13">
    <location>
        <begin position="17"/>
        <end position="470"/>
    </location>
</feature>
<dbReference type="SMART" id="SM00103">
    <property type="entry name" value="ALBUMIN"/>
    <property type="match status" value="1"/>
</dbReference>
<dbReference type="GO" id="GO:0003779">
    <property type="term" value="F:actin binding"/>
    <property type="evidence" value="ECO:0007669"/>
    <property type="project" value="UniProtKB-KW"/>
</dbReference>
<dbReference type="PRINTS" id="PR00804">
    <property type="entry name" value="VITAMNDBNDNG"/>
</dbReference>
<evidence type="ECO:0000256" key="3">
    <source>
        <dbReference type="ARBA" id="ARBA00020134"/>
    </source>
</evidence>